<accession>A0A0R1NVK0</accession>
<comment type="caution">
    <text evidence="12">The sequence shown here is derived from an EMBL/GenBank/DDBJ whole genome shotgun (WGS) entry which is preliminary data.</text>
</comment>
<keyword evidence="6 8" id="KW-0326">Glycosidase</keyword>
<proteinExistence type="inferred from homology"/>
<dbReference type="Pfam" id="PF00251">
    <property type="entry name" value="Glyco_hydro_32N"/>
    <property type="match status" value="1"/>
</dbReference>
<evidence type="ECO:0000256" key="9">
    <source>
        <dbReference type="RuleBase" id="RU365015"/>
    </source>
</evidence>
<feature type="domain" description="Glycosyl hydrolase family 32 N-terminal" evidence="10">
    <location>
        <begin position="37"/>
        <end position="338"/>
    </location>
</feature>
<dbReference type="InterPro" id="IPR051214">
    <property type="entry name" value="GH32_Enzymes"/>
</dbReference>
<dbReference type="UniPathway" id="UPA00238"/>
<dbReference type="eggNOG" id="COG1621">
    <property type="taxonomic scope" value="Bacteria"/>
</dbReference>
<dbReference type="InterPro" id="IPR013148">
    <property type="entry name" value="Glyco_hydro_32_N"/>
</dbReference>
<dbReference type="OrthoDB" id="9759709at2"/>
<comment type="catalytic activity">
    <reaction evidence="8">
        <text>Hydrolysis of terminal non-reducing beta-D-fructofuranoside residues in beta-D-fructofuranosides.</text>
        <dbReference type="EC" id="3.2.1.26"/>
    </reaction>
</comment>
<dbReference type="EMBL" id="AZEL01000011">
    <property type="protein sequence ID" value="KRL24238.1"/>
    <property type="molecule type" value="Genomic_DNA"/>
</dbReference>
<dbReference type="STRING" id="1423748.FC37_GL000586"/>
<dbReference type="PANTHER" id="PTHR43101">
    <property type="entry name" value="BETA-FRUCTOSIDASE"/>
    <property type="match status" value="1"/>
</dbReference>
<dbReference type="CDD" id="cd18623">
    <property type="entry name" value="GH32_ScrB-like"/>
    <property type="match status" value="1"/>
</dbReference>
<dbReference type="EC" id="3.2.1.26" evidence="3 8"/>
<evidence type="ECO:0000256" key="3">
    <source>
        <dbReference type="ARBA" id="ARBA00012758"/>
    </source>
</evidence>
<dbReference type="RefSeq" id="WP_056945460.1">
    <property type="nucleotide sequence ID" value="NZ_AZEL01000011.1"/>
</dbReference>
<evidence type="ECO:0000256" key="4">
    <source>
        <dbReference type="ARBA" id="ARBA00019623"/>
    </source>
</evidence>
<sequence>MEWTREKRYLPYSKWDAETLLDLQAEAANSAYQMHYHLHPISGLVNDPNGFSYFNGEYHLFYQSYPFGAVHGLKSWVHFKSQDLVHWINLGLAVKPDSMADSHGAYSGSAREIDGKLFLMYTGNHRDENWVRTPYQIGAWMDKDGVVKDKTVLFKNPDHITEHFRDPQILKENDTYYAILGAQDKAEKHGHIDVWKSKDLKNWEELGFLNLSDHVLGYMIECPNIVRVGGKVVVIFCPQGLDKKIADYDDVYPNMYVIADDIDFENHRLINPGPLHNLDEGFDVYATQAFNAPDGTAYEVSWVGLPDTTYPTDDENWANCLSQVKKLSIHDGKLIQEPVETIKSLRRNEEKVSGKTIKENTTGQYELKLNISANQTGTLHFAANDDLSESLQIKFDTNDGKLTLNRAQAGKKVAVDYGTTRSTSFTPHEDLKLDIFVDHSLVEIFVNGGEHVLTGRFFTDPVNQRIKFDQDTNYQGTFYNMETIL</sequence>
<evidence type="ECO:0000256" key="7">
    <source>
        <dbReference type="ARBA" id="ARBA00033367"/>
    </source>
</evidence>
<reference evidence="12 13" key="1">
    <citation type="journal article" date="2015" name="Genome Announc.">
        <title>Expanding the biotechnology potential of lactobacilli through comparative genomics of 213 strains and associated genera.</title>
        <authorList>
            <person name="Sun Z."/>
            <person name="Harris H.M."/>
            <person name="McCann A."/>
            <person name="Guo C."/>
            <person name="Argimon S."/>
            <person name="Zhang W."/>
            <person name="Yang X."/>
            <person name="Jeffery I.B."/>
            <person name="Cooney J.C."/>
            <person name="Kagawa T.F."/>
            <person name="Liu W."/>
            <person name="Song Y."/>
            <person name="Salvetti E."/>
            <person name="Wrobel A."/>
            <person name="Rasinkangas P."/>
            <person name="Parkhill J."/>
            <person name="Rea M.C."/>
            <person name="O'Sullivan O."/>
            <person name="Ritari J."/>
            <person name="Douillard F.P."/>
            <person name="Paul Ross R."/>
            <person name="Yang R."/>
            <person name="Briner A.E."/>
            <person name="Felis G.E."/>
            <person name="de Vos W.M."/>
            <person name="Barrangou R."/>
            <person name="Klaenhammer T.R."/>
            <person name="Caufield P.W."/>
            <person name="Cui Y."/>
            <person name="Zhang H."/>
            <person name="O'Toole P.W."/>
        </authorList>
    </citation>
    <scope>NUCLEOTIDE SEQUENCE [LARGE SCALE GENOMIC DNA]</scope>
    <source>
        <strain evidence="12 13">DSM 10532</strain>
    </source>
</reference>
<evidence type="ECO:0000313" key="12">
    <source>
        <dbReference type="EMBL" id="KRL24238.1"/>
    </source>
</evidence>
<comment type="subcellular location">
    <subcellularLocation>
        <location evidence="9">Cytoplasm</location>
    </subcellularLocation>
</comment>
<evidence type="ECO:0000313" key="13">
    <source>
        <dbReference type="Proteomes" id="UP000051311"/>
    </source>
</evidence>
<organism evidence="12 13">
    <name type="scientific">Lactobacillus gallinarum DSM 10532 = JCM 2011</name>
    <dbReference type="NCBI Taxonomy" id="1423748"/>
    <lineage>
        <taxon>Bacteria</taxon>
        <taxon>Bacillati</taxon>
        <taxon>Bacillota</taxon>
        <taxon>Bacilli</taxon>
        <taxon>Lactobacillales</taxon>
        <taxon>Lactobacillaceae</taxon>
        <taxon>Lactobacillus</taxon>
    </lineage>
</organism>
<dbReference type="Pfam" id="PF08244">
    <property type="entry name" value="Glyco_hydro_32C"/>
    <property type="match status" value="1"/>
</dbReference>
<keyword evidence="9" id="KW-0119">Carbohydrate metabolism</keyword>
<dbReference type="InterPro" id="IPR013189">
    <property type="entry name" value="Glyco_hydro_32_C"/>
</dbReference>
<dbReference type="SUPFAM" id="SSF49899">
    <property type="entry name" value="Concanavalin A-like lectins/glucanases"/>
    <property type="match status" value="1"/>
</dbReference>
<protein>
    <recommendedName>
        <fullName evidence="4 8">Sucrose-6-phosphate hydrolase</fullName>
        <ecNumber evidence="3 8">3.2.1.26</ecNumber>
    </recommendedName>
    <alternativeName>
        <fullName evidence="7 9">Invertase</fullName>
    </alternativeName>
</protein>
<evidence type="ECO:0000256" key="2">
    <source>
        <dbReference type="ARBA" id="ARBA00009902"/>
    </source>
</evidence>
<dbReference type="InterPro" id="IPR006232">
    <property type="entry name" value="Suc6P_hydrolase"/>
</dbReference>
<dbReference type="Gene3D" id="2.115.10.20">
    <property type="entry name" value="Glycosyl hydrolase domain, family 43"/>
    <property type="match status" value="1"/>
</dbReference>
<keyword evidence="9" id="KW-0963">Cytoplasm</keyword>
<dbReference type="AlphaFoldDB" id="A0A0R1NVK0"/>
<comment type="similarity">
    <text evidence="2 8">Belongs to the glycosyl hydrolase 32 family.</text>
</comment>
<name>A0A0R1NVK0_9LACO</name>
<dbReference type="PATRIC" id="fig|1423748.3.peg.617"/>
<evidence type="ECO:0000256" key="6">
    <source>
        <dbReference type="ARBA" id="ARBA00023295"/>
    </source>
</evidence>
<evidence type="ECO:0000256" key="1">
    <source>
        <dbReference type="ARBA" id="ARBA00004914"/>
    </source>
</evidence>
<dbReference type="InterPro" id="IPR001362">
    <property type="entry name" value="Glyco_hydro_32"/>
</dbReference>
<dbReference type="GO" id="GO:0004564">
    <property type="term" value="F:beta-fructofuranosidase activity"/>
    <property type="evidence" value="ECO:0007669"/>
    <property type="project" value="UniProtKB-EC"/>
</dbReference>
<keyword evidence="5 8" id="KW-0378">Hydrolase</keyword>
<dbReference type="InterPro" id="IPR013320">
    <property type="entry name" value="ConA-like_dom_sf"/>
</dbReference>
<dbReference type="PROSITE" id="PS00609">
    <property type="entry name" value="GLYCOSYL_HYDROL_F32"/>
    <property type="match status" value="1"/>
</dbReference>
<dbReference type="SMART" id="SM00640">
    <property type="entry name" value="Glyco_32"/>
    <property type="match status" value="1"/>
</dbReference>
<evidence type="ECO:0000259" key="11">
    <source>
        <dbReference type="Pfam" id="PF08244"/>
    </source>
</evidence>
<comment type="function">
    <text evidence="9">Enables the bacterium to metabolize sucrose as a sole carbon source.</text>
</comment>
<dbReference type="NCBIfam" id="TIGR01322">
    <property type="entry name" value="scrB_fam"/>
    <property type="match status" value="1"/>
</dbReference>
<evidence type="ECO:0000259" key="10">
    <source>
        <dbReference type="Pfam" id="PF00251"/>
    </source>
</evidence>
<dbReference type="GO" id="GO:0005737">
    <property type="term" value="C:cytoplasm"/>
    <property type="evidence" value="ECO:0007669"/>
    <property type="project" value="UniProtKB-SubCell"/>
</dbReference>
<evidence type="ECO:0000256" key="8">
    <source>
        <dbReference type="RuleBase" id="RU362110"/>
    </source>
</evidence>
<comment type="pathway">
    <text evidence="1 9">Glycan biosynthesis; sucrose metabolism.</text>
</comment>
<dbReference type="InterPro" id="IPR018053">
    <property type="entry name" value="Glyco_hydro_32_AS"/>
</dbReference>
<gene>
    <name evidence="12" type="ORF">FC37_GL000586</name>
</gene>
<evidence type="ECO:0000256" key="5">
    <source>
        <dbReference type="ARBA" id="ARBA00022801"/>
    </source>
</evidence>
<dbReference type="Gene3D" id="2.60.120.560">
    <property type="entry name" value="Exo-inulinase, domain 1"/>
    <property type="match status" value="1"/>
</dbReference>
<dbReference type="InterPro" id="IPR023296">
    <property type="entry name" value="Glyco_hydro_beta-prop_sf"/>
</dbReference>
<dbReference type="PANTHER" id="PTHR43101:SF1">
    <property type="entry name" value="BETA-FRUCTOSIDASE"/>
    <property type="match status" value="1"/>
</dbReference>
<dbReference type="Proteomes" id="UP000051311">
    <property type="component" value="Unassembled WGS sequence"/>
</dbReference>
<feature type="domain" description="Glycosyl hydrolase family 32 C-terminal" evidence="11">
    <location>
        <begin position="345"/>
        <end position="470"/>
    </location>
</feature>
<dbReference type="SUPFAM" id="SSF75005">
    <property type="entry name" value="Arabinanase/levansucrase/invertase"/>
    <property type="match status" value="1"/>
</dbReference>
<dbReference type="GO" id="GO:0005985">
    <property type="term" value="P:sucrose metabolic process"/>
    <property type="evidence" value="ECO:0007669"/>
    <property type="project" value="UniProtKB-UniPathway"/>
</dbReference>